<name>A0A4U5U440_COLLU</name>
<dbReference type="InterPro" id="IPR011029">
    <property type="entry name" value="DEATH-like_dom_sf"/>
</dbReference>
<proteinExistence type="predicted"/>
<dbReference type="CDD" id="cd08321">
    <property type="entry name" value="Pyrin_ASC-like"/>
    <property type="match status" value="1"/>
</dbReference>
<keyword evidence="3" id="KW-1185">Reference proteome</keyword>
<dbReference type="Pfam" id="PF02758">
    <property type="entry name" value="PYRIN"/>
    <property type="match status" value="1"/>
</dbReference>
<evidence type="ECO:0000259" key="1">
    <source>
        <dbReference type="PROSITE" id="PS50824"/>
    </source>
</evidence>
<accession>A0A4U5U440</accession>
<reference evidence="2 3" key="1">
    <citation type="submission" date="2019-01" db="EMBL/GenBank/DDBJ databases">
        <title>Genome Assembly of Collichthys lucidus.</title>
        <authorList>
            <person name="Cai M."/>
            <person name="Xiao S."/>
        </authorList>
    </citation>
    <scope>NUCLEOTIDE SEQUENCE [LARGE SCALE GENOMIC DNA]</scope>
    <source>
        <strain evidence="2">JT15FE1705JMU</strain>
        <tissue evidence="2">Muscle</tissue>
    </source>
</reference>
<protein>
    <submittedName>
        <fullName evidence="2">Pyrin Marenostrin</fullName>
    </submittedName>
</protein>
<feature type="domain" description="Pyrin" evidence="1">
    <location>
        <begin position="1"/>
        <end position="89"/>
    </location>
</feature>
<dbReference type="PROSITE" id="PS50824">
    <property type="entry name" value="DAPIN"/>
    <property type="match status" value="1"/>
</dbReference>
<dbReference type="InterPro" id="IPR004020">
    <property type="entry name" value="DAPIN"/>
</dbReference>
<dbReference type="EMBL" id="CM014080">
    <property type="protein sequence ID" value="TKS68590.1"/>
    <property type="molecule type" value="Genomic_DNA"/>
</dbReference>
<dbReference type="AlphaFoldDB" id="A0A4U5U440"/>
<dbReference type="Proteomes" id="UP000298787">
    <property type="component" value="Chromosome 3"/>
</dbReference>
<organism evidence="2 3">
    <name type="scientific">Collichthys lucidus</name>
    <name type="common">Big head croaker</name>
    <name type="synonym">Sciaena lucida</name>
    <dbReference type="NCBI Taxonomy" id="240159"/>
    <lineage>
        <taxon>Eukaryota</taxon>
        <taxon>Metazoa</taxon>
        <taxon>Chordata</taxon>
        <taxon>Craniata</taxon>
        <taxon>Vertebrata</taxon>
        <taxon>Euteleostomi</taxon>
        <taxon>Actinopterygii</taxon>
        <taxon>Neopterygii</taxon>
        <taxon>Teleostei</taxon>
        <taxon>Neoteleostei</taxon>
        <taxon>Acanthomorphata</taxon>
        <taxon>Eupercaria</taxon>
        <taxon>Sciaenidae</taxon>
        <taxon>Collichthys</taxon>
    </lineage>
</organism>
<evidence type="ECO:0000313" key="2">
    <source>
        <dbReference type="EMBL" id="TKS68590.1"/>
    </source>
</evidence>
<dbReference type="Gene3D" id="1.10.533.10">
    <property type="entry name" value="Death Domain, Fas"/>
    <property type="match status" value="1"/>
</dbReference>
<dbReference type="STRING" id="240159.A0A4U5U440"/>
<gene>
    <name evidence="2" type="ORF">D9C73_002653</name>
</gene>
<dbReference type="SUPFAM" id="SSF47986">
    <property type="entry name" value="DEATH domain"/>
    <property type="match status" value="1"/>
</dbReference>
<dbReference type="SMART" id="SM01289">
    <property type="entry name" value="PYRIN"/>
    <property type="match status" value="1"/>
</dbReference>
<evidence type="ECO:0000313" key="3">
    <source>
        <dbReference type="Proteomes" id="UP000298787"/>
    </source>
</evidence>
<sequence>MLVPQLLLDTLEELNEHDFTKFKWFLALNVWNNLKQMTKCYLESPHRHDAVSRMIESYGEEMAVGVTAEILKRMNHNNTAEKLKKAYTEGAVAKENICHPQSSVLALPNHPTGLKIPAGDAITPKATTATSISVIVSGQVNGSIITAPIVNYHYHFNQN</sequence>